<feature type="region of interest" description="Disordered" evidence="6">
    <location>
        <begin position="725"/>
        <end position="779"/>
    </location>
</feature>
<accession>A0AAD9SPN3</accession>
<evidence type="ECO:0000256" key="3">
    <source>
        <dbReference type="ARBA" id="ARBA00022448"/>
    </source>
</evidence>
<keyword evidence="9" id="KW-1185">Reference proteome</keyword>
<feature type="compositionally biased region" description="Basic and acidic residues" evidence="6">
    <location>
        <begin position="662"/>
        <end position="673"/>
    </location>
</feature>
<organism evidence="8 9">
    <name type="scientific">Phomopsis amygdali</name>
    <name type="common">Fusicoccum amygdali</name>
    <dbReference type="NCBI Taxonomy" id="1214568"/>
    <lineage>
        <taxon>Eukaryota</taxon>
        <taxon>Fungi</taxon>
        <taxon>Dikarya</taxon>
        <taxon>Ascomycota</taxon>
        <taxon>Pezizomycotina</taxon>
        <taxon>Sordariomycetes</taxon>
        <taxon>Sordariomycetidae</taxon>
        <taxon>Diaporthales</taxon>
        <taxon>Diaporthaceae</taxon>
        <taxon>Diaporthe</taxon>
    </lineage>
</organism>
<protein>
    <recommendedName>
        <fullName evidence="7">FAD-binding PCMH-type domain-containing protein</fullName>
    </recommendedName>
</protein>
<feature type="region of interest" description="Disordered" evidence="6">
    <location>
        <begin position="1381"/>
        <end position="1438"/>
    </location>
</feature>
<dbReference type="Pfam" id="PF01602">
    <property type="entry name" value="Adaptin_N"/>
    <property type="match status" value="2"/>
</dbReference>
<feature type="region of interest" description="Disordered" evidence="6">
    <location>
        <begin position="662"/>
        <end position="681"/>
    </location>
</feature>
<keyword evidence="5" id="KW-0472">Membrane</keyword>
<evidence type="ECO:0000259" key="7">
    <source>
        <dbReference type="PROSITE" id="PS51387"/>
    </source>
</evidence>
<reference evidence="8" key="1">
    <citation type="submission" date="2023-06" db="EMBL/GenBank/DDBJ databases">
        <authorList>
            <person name="Noh H."/>
        </authorList>
    </citation>
    <scope>NUCLEOTIDE SEQUENCE</scope>
    <source>
        <strain evidence="8">DUCC20226</strain>
    </source>
</reference>
<dbReference type="InterPro" id="IPR006094">
    <property type="entry name" value="Oxid_FAD_bind_N"/>
</dbReference>
<dbReference type="InterPro" id="IPR011989">
    <property type="entry name" value="ARM-like"/>
</dbReference>
<dbReference type="InterPro" id="IPR002553">
    <property type="entry name" value="Clathrin/coatomer_adapt-like_N"/>
</dbReference>
<dbReference type="InterPro" id="IPR016024">
    <property type="entry name" value="ARM-type_fold"/>
</dbReference>
<dbReference type="Gene3D" id="3.30.465.10">
    <property type="match status" value="1"/>
</dbReference>
<dbReference type="SUPFAM" id="SSF48371">
    <property type="entry name" value="ARM repeat"/>
    <property type="match status" value="1"/>
</dbReference>
<dbReference type="GO" id="GO:0030117">
    <property type="term" value="C:membrane coat"/>
    <property type="evidence" value="ECO:0007669"/>
    <property type="project" value="InterPro"/>
</dbReference>
<dbReference type="GO" id="GO:0071949">
    <property type="term" value="F:FAD binding"/>
    <property type="evidence" value="ECO:0007669"/>
    <property type="project" value="InterPro"/>
</dbReference>
<feature type="compositionally biased region" description="Pro residues" evidence="6">
    <location>
        <begin position="1418"/>
        <end position="1432"/>
    </location>
</feature>
<evidence type="ECO:0000313" key="9">
    <source>
        <dbReference type="Proteomes" id="UP001265746"/>
    </source>
</evidence>
<dbReference type="GO" id="GO:0016192">
    <property type="term" value="P:vesicle-mediated transport"/>
    <property type="evidence" value="ECO:0007669"/>
    <property type="project" value="InterPro"/>
</dbReference>
<feature type="compositionally biased region" description="Acidic residues" evidence="6">
    <location>
        <begin position="725"/>
        <end position="768"/>
    </location>
</feature>
<evidence type="ECO:0000256" key="5">
    <source>
        <dbReference type="ARBA" id="ARBA00023136"/>
    </source>
</evidence>
<gene>
    <name evidence="8" type="ORF">N8I77_001044</name>
</gene>
<dbReference type="PROSITE" id="PS51387">
    <property type="entry name" value="FAD_PCMH"/>
    <property type="match status" value="1"/>
</dbReference>
<dbReference type="Pfam" id="PF06985">
    <property type="entry name" value="HET"/>
    <property type="match status" value="1"/>
</dbReference>
<dbReference type="InterPro" id="IPR016169">
    <property type="entry name" value="FAD-bd_PCMH_sub2"/>
</dbReference>
<dbReference type="Gene3D" id="1.25.10.10">
    <property type="entry name" value="Leucine-rich Repeat Variant"/>
    <property type="match status" value="2"/>
</dbReference>
<comment type="caution">
    <text evidence="8">The sequence shown here is derived from an EMBL/GenBank/DDBJ whole genome shotgun (WGS) entry which is preliminary data.</text>
</comment>
<dbReference type="InterPro" id="IPR026739">
    <property type="entry name" value="AP_beta"/>
</dbReference>
<evidence type="ECO:0000256" key="6">
    <source>
        <dbReference type="SAM" id="MobiDB-lite"/>
    </source>
</evidence>
<dbReference type="InterPro" id="IPR016166">
    <property type="entry name" value="FAD-bd_PCMH"/>
</dbReference>
<evidence type="ECO:0000256" key="4">
    <source>
        <dbReference type="ARBA" id="ARBA00022927"/>
    </source>
</evidence>
<dbReference type="GO" id="GO:0006886">
    <property type="term" value="P:intracellular protein transport"/>
    <property type="evidence" value="ECO:0007669"/>
    <property type="project" value="InterPro"/>
</dbReference>
<name>A0AAD9SPN3_PHOAM</name>
<dbReference type="InterPro" id="IPR058525">
    <property type="entry name" value="DUF8212"/>
</dbReference>
<proteinExistence type="inferred from homology"/>
<sequence>MISDGSAGDKMSGVSGVSDILRRILGSYPRHSDYTPEHPKTCVLWFSKMEPISRISSLLEKAQELTLDAASAARSSRSAPRSLDKNQIKRLLDSRNEREVLEGLRKVISMMYRAQKTLPFFSSVVKNVASPNLEIKKLVYIYLIHHAEQEPDLALLSINTIQKSLSDSNPQVRALALKTMSGIRVPVISQIVSLAIKKGAGDMSPYVRRAAAMAIPKCFRLDPNQSPQLTEYLSTLLGDKQYYVAGAAVTAFMEICPERTDVIHKHYRSLVRKIVDMDEWSQLSALRMLTIYARKCFPRRTRTVKAGEKAADLQGFYNEAGNNGDVGVQAVILDPDLELLLNSIKPLLQSRNSGVVVATARCFVSIGTPEYIKSAVGPLVALLRGPSDIQQIALYNIVSVCLLRPTDFVKYASHFLIRATDSGPVWELKLEVLTLVFPHAPPHVKSLILNELEHFSRGSDKVLDSTAHTSTVVRLAKNLDSATDPQARATIIWLVSEFAGLNGEDNIAADVCRILLKGFAEESEIAKRQILLLTAKVYLHHLNRVIESRKSQEAEGEAAEPTSLDEVEDHPVARLWNYVLLLVRYDTSYDLRDRARLFKALLGVPQLATLMLLAPKPAPQAPSPSETRKDFTLGSAALVLAGGGGVHGLKGYEALPDWVEEGREPDPQLRSEGESASSSFAYGEKRVVPAAESLDSATARFGVGKATNGDEGAGLGSKSLADWLAEDDGQSEEGESEEEEEEEESEEEEEEDDDDEEEEESEEDEQSDNETGQAEHARLGPVPASCLPLADLLRGFFACQLPRMWLIDTTTLRLEEVVDLQDCKYAILSHTWEKDEVEFHEMLAESRPARLLQKAGFQKIKKTCEVAKQKGYSYAWVDTCCIDKTSSAALSEAINSMFHWYKESSMCLAHLSDLKVNNFEHAESKTTEFMKDCRWFTRGWTLQELIGPEELDFYDQEWNFRGSKKTFRRELSEITGIEADILEDSELLPTIPVGRRMSWAANRKTTRVEDIAYCLFGIFGVNMPMIYGEGKNAFLRLQEEIAKSTNDLTLFAWTSQNESGVDRRPTHSSQQGKDLRGILAQSPAEFVHCGRLKILRDRVAPVKEFAMTNNGLRIETVLGSSPNKEYVFALDCVNESNRKLGIYLMKTETGFVRDRAYDLFSTTDKAFWNGQRSTIYIARTLSNSLALRLRAQLLRSLNFHFHLQPRANYTCSNLSARPASLWDKNGRLFLTGNRQDFTACIEFNLKPIWWRFVIVCGLIDVRNERPCVSDLWNDEDRYGVTPWMAIFTDQDPASKLQLEIIDKLKHGNDELRKLRSTVISWFVDEYGRLPLRKMAETMKTAFDDDGREISYYLSMIKEPNNKGTPVFNIRVFVSEVNRVRDSSTMGEVGSDEEAGHGRARPAPRPVPQPPSADREPPPRPGPNPFSPQPRPYTFPQFANAYPHGVPGQPYPPSPIPGQWSPPGFYQPGPEYPYGAGYRYLSVYAFQLRYFGIKMAVAFKEPPSSQVDCLHKAGLASQVLLPSDPDYAGREDSYWCNDAKLGPACIVRPHSAEDVSTALKALVSAGQKFAIRSGGHTNWAGANNIANGVTIDLGMINHVNVDTISETVDLGPGGRWRDAYYELHKHNYTVAGGREANVGVAGFLLGGGMAFLNSRRGFACDDVVSYEIVLADGSIVTADKTHHPDLFRALKGGSNNFGIVTNFKMKMLSNNKIWGGLTISSKEFIPTSIDAMHNFTTNIKDKPDETVWTLYMHSPELKDTVIATAYASMVGTEKAPAFEDFLAIPTISNQLGIKTVSEFTVEYTQSSHHHVIWLTSAFKNDKRIMAKASELHDKLVEDLKVVVPDGNFITQCTFQPLPTLFAEKSKEAGGNVLGLERYKHDGILFLGTALLPTRELRDFAYPKVQAWNQGVEDFARTIDDGLIDFVYLNYADPSQAPLASYGEDNIKFMKKVAAEYDPQEVFQKLCPGGYKLSDVQL</sequence>
<dbReference type="GO" id="GO:0012505">
    <property type="term" value="C:endomembrane system"/>
    <property type="evidence" value="ECO:0007669"/>
    <property type="project" value="UniProtKB-SubCell"/>
</dbReference>
<dbReference type="EMBL" id="JAUJFL010000001">
    <property type="protein sequence ID" value="KAK2614196.1"/>
    <property type="molecule type" value="Genomic_DNA"/>
</dbReference>
<keyword evidence="4" id="KW-0653">Protein transport</keyword>
<dbReference type="Pfam" id="PF26640">
    <property type="entry name" value="DUF8212"/>
    <property type="match status" value="1"/>
</dbReference>
<evidence type="ECO:0000313" key="8">
    <source>
        <dbReference type="EMBL" id="KAK2614196.1"/>
    </source>
</evidence>
<dbReference type="Pfam" id="PF01565">
    <property type="entry name" value="FAD_binding_4"/>
    <property type="match status" value="1"/>
</dbReference>
<keyword evidence="3" id="KW-0813">Transport</keyword>
<dbReference type="InterPro" id="IPR010730">
    <property type="entry name" value="HET"/>
</dbReference>
<evidence type="ECO:0000256" key="2">
    <source>
        <dbReference type="ARBA" id="ARBA00006613"/>
    </source>
</evidence>
<feature type="domain" description="FAD-binding PCMH-type" evidence="7">
    <location>
        <begin position="1538"/>
        <end position="1709"/>
    </location>
</feature>
<dbReference type="Proteomes" id="UP001265746">
    <property type="component" value="Unassembled WGS sequence"/>
</dbReference>
<dbReference type="SUPFAM" id="SSF56176">
    <property type="entry name" value="FAD-binding/transporter-associated domain-like"/>
    <property type="match status" value="1"/>
</dbReference>
<dbReference type="PANTHER" id="PTHR11134">
    <property type="entry name" value="ADAPTOR COMPLEX SUBUNIT BETA FAMILY MEMBER"/>
    <property type="match status" value="1"/>
</dbReference>
<dbReference type="InterPro" id="IPR036318">
    <property type="entry name" value="FAD-bd_PCMH-like_sf"/>
</dbReference>
<evidence type="ECO:0000256" key="1">
    <source>
        <dbReference type="ARBA" id="ARBA00004308"/>
    </source>
</evidence>
<comment type="subcellular location">
    <subcellularLocation>
        <location evidence="1">Endomembrane system</location>
    </subcellularLocation>
</comment>
<comment type="similarity">
    <text evidence="2">Belongs to the adaptor complexes large subunit family.</text>
</comment>